<name>A0ABY8DFC7_9HYPH</name>
<accession>A0ABY8DFC7</accession>
<protein>
    <recommendedName>
        <fullName evidence="2">Phosphocarrier protein HPr</fullName>
    </recommendedName>
    <alternativeName>
        <fullName evidence="5">Histidine-containing protein</fullName>
    </alternativeName>
</protein>
<dbReference type="NCBIfam" id="TIGR01003">
    <property type="entry name" value="PTS_HPr_family"/>
    <property type="match status" value="1"/>
</dbReference>
<reference evidence="7 8" key="1">
    <citation type="submission" date="2023-03" db="EMBL/GenBank/DDBJ databases">
        <authorList>
            <person name="Kaur S."/>
            <person name="Espinosa-Saiz D."/>
            <person name="Velazquez E."/>
            <person name="Menendez E."/>
            <person name="diCenzo G.C."/>
        </authorList>
    </citation>
    <scope>NUCLEOTIDE SEQUENCE [LARGE SCALE GENOMIC DNA]</scope>
    <source>
        <strain evidence="7 8">LMG 24692</strain>
    </source>
</reference>
<evidence type="ECO:0000313" key="7">
    <source>
        <dbReference type="EMBL" id="WEX89598.1"/>
    </source>
</evidence>
<dbReference type="InterPro" id="IPR001020">
    <property type="entry name" value="PTS_HPr_His_P_site"/>
</dbReference>
<sequence>MDNRPRRKTSETVDTHGYCQAEIEVTHGFGLHARPSVIFTRLAKSFPCTVEIEVNDSNVWLNGKSIVKIMGAKIRRGSILKIRARGLRAAEAIHALRALVERDFDEEKKHGRSA</sequence>
<dbReference type="Pfam" id="PF00381">
    <property type="entry name" value="PTS-HPr"/>
    <property type="match status" value="1"/>
</dbReference>
<dbReference type="PANTHER" id="PTHR33705">
    <property type="entry name" value="PHOSPHOCARRIER PROTEIN HPR"/>
    <property type="match status" value="1"/>
</dbReference>
<evidence type="ECO:0000256" key="5">
    <source>
        <dbReference type="ARBA" id="ARBA00033055"/>
    </source>
</evidence>
<dbReference type="RefSeq" id="WP_280661572.1">
    <property type="nucleotide sequence ID" value="NZ_CP120373.1"/>
</dbReference>
<evidence type="ECO:0000256" key="3">
    <source>
        <dbReference type="ARBA" id="ARBA00022448"/>
    </source>
</evidence>
<dbReference type="PRINTS" id="PR00107">
    <property type="entry name" value="PHOSPHOCPHPR"/>
</dbReference>
<comment type="function">
    <text evidence="1">General (non sugar-specific) component of the phosphoenolpyruvate-dependent sugar phosphotransferase system (sugar PTS). This major carbohydrate active-transport system catalyzes the phosphorylation of incoming sugar substrates concomitantly with their translocation across the cell membrane. The phosphoryl group from phosphoenolpyruvate (PEP) is transferred to the phosphoryl carrier protein HPr by enzyme I. Phospho-HPr then transfers it to the PTS EIIA domain.</text>
</comment>
<dbReference type="CDD" id="cd00367">
    <property type="entry name" value="PTS-HPr_like"/>
    <property type="match status" value="1"/>
</dbReference>
<dbReference type="PROSITE" id="PS00369">
    <property type="entry name" value="PTS_HPR_HIS"/>
    <property type="match status" value="1"/>
</dbReference>
<evidence type="ECO:0000256" key="2">
    <source>
        <dbReference type="ARBA" id="ARBA00020422"/>
    </source>
</evidence>
<keyword evidence="8" id="KW-1185">Reference proteome</keyword>
<dbReference type="EMBL" id="CP120373">
    <property type="protein sequence ID" value="WEX89598.1"/>
    <property type="molecule type" value="Genomic_DNA"/>
</dbReference>
<feature type="domain" description="HPr" evidence="6">
    <location>
        <begin position="18"/>
        <end position="107"/>
    </location>
</feature>
<dbReference type="InterPro" id="IPR000032">
    <property type="entry name" value="HPr-like"/>
</dbReference>
<keyword evidence="4" id="KW-0762">Sugar transport</keyword>
<dbReference type="InterPro" id="IPR050399">
    <property type="entry name" value="HPr"/>
</dbReference>
<dbReference type="PROSITE" id="PS51350">
    <property type="entry name" value="PTS_HPR_DOM"/>
    <property type="match status" value="1"/>
</dbReference>
<evidence type="ECO:0000256" key="4">
    <source>
        <dbReference type="ARBA" id="ARBA00022597"/>
    </source>
</evidence>
<dbReference type="PANTHER" id="PTHR33705:SF1">
    <property type="entry name" value="PHOSPHOCARRIER PROTEIN HPR"/>
    <property type="match status" value="1"/>
</dbReference>
<dbReference type="Proteomes" id="UP001229355">
    <property type="component" value="Chromosome 1"/>
</dbReference>
<proteinExistence type="predicted"/>
<evidence type="ECO:0000259" key="6">
    <source>
        <dbReference type="PROSITE" id="PS51350"/>
    </source>
</evidence>
<evidence type="ECO:0000313" key="8">
    <source>
        <dbReference type="Proteomes" id="UP001229355"/>
    </source>
</evidence>
<gene>
    <name evidence="7" type="ORF">PZN02_000239</name>
</gene>
<keyword evidence="3" id="KW-0813">Transport</keyword>
<dbReference type="SUPFAM" id="SSF55594">
    <property type="entry name" value="HPr-like"/>
    <property type="match status" value="1"/>
</dbReference>
<evidence type="ECO:0000256" key="1">
    <source>
        <dbReference type="ARBA" id="ARBA00003681"/>
    </source>
</evidence>
<dbReference type="InterPro" id="IPR035895">
    <property type="entry name" value="HPr-like_sf"/>
</dbReference>
<organism evidence="7 8">
    <name type="scientific">Sinorhizobium garamanticum</name>
    <dbReference type="NCBI Taxonomy" id="680247"/>
    <lineage>
        <taxon>Bacteria</taxon>
        <taxon>Pseudomonadati</taxon>
        <taxon>Pseudomonadota</taxon>
        <taxon>Alphaproteobacteria</taxon>
        <taxon>Hyphomicrobiales</taxon>
        <taxon>Rhizobiaceae</taxon>
        <taxon>Sinorhizobium/Ensifer group</taxon>
        <taxon>Sinorhizobium</taxon>
    </lineage>
</organism>
<dbReference type="Gene3D" id="3.30.1340.10">
    <property type="entry name" value="HPr-like"/>
    <property type="match status" value="1"/>
</dbReference>